<dbReference type="Pfam" id="PF01970">
    <property type="entry name" value="TctA"/>
    <property type="match status" value="1"/>
</dbReference>
<feature type="transmembrane region" description="Helical" evidence="1">
    <location>
        <begin position="113"/>
        <end position="140"/>
    </location>
</feature>
<gene>
    <name evidence="3" type="ORF">J2S75_003425</name>
</gene>
<name>A0ABU0BEY9_9HYPH</name>
<keyword evidence="4" id="KW-1185">Reference proteome</keyword>
<evidence type="ECO:0000256" key="1">
    <source>
        <dbReference type="SAM" id="Phobius"/>
    </source>
</evidence>
<feature type="transmembrane region" description="Helical" evidence="1">
    <location>
        <begin position="65"/>
        <end position="86"/>
    </location>
</feature>
<dbReference type="PANTHER" id="PTHR35342">
    <property type="entry name" value="TRICARBOXYLIC TRANSPORT PROTEIN"/>
    <property type="match status" value="1"/>
</dbReference>
<feature type="transmembrane region" description="Helical" evidence="1">
    <location>
        <begin position="323"/>
        <end position="347"/>
    </location>
</feature>
<feature type="transmembrane region" description="Helical" evidence="1">
    <location>
        <begin position="204"/>
        <end position="225"/>
    </location>
</feature>
<feature type="transmembrane region" description="Helical" evidence="1">
    <location>
        <begin position="475"/>
        <end position="495"/>
    </location>
</feature>
<organism evidence="3 4">
    <name type="scientific">Ancylobacter polymorphus</name>
    <dbReference type="NCBI Taxonomy" id="223390"/>
    <lineage>
        <taxon>Bacteria</taxon>
        <taxon>Pseudomonadati</taxon>
        <taxon>Pseudomonadota</taxon>
        <taxon>Alphaproteobacteria</taxon>
        <taxon>Hyphomicrobiales</taxon>
        <taxon>Xanthobacteraceae</taxon>
        <taxon>Ancylobacter</taxon>
    </lineage>
</organism>
<sequence length="506" mass="53167">MNMIAENFTFLYHGFGIASDPFNILLMAIGILLGVIIGVLPGLGGANGVAILLPLTFSMSPTSAIILLTCIYWGALFGGAITSVLFNIPGEPWSVATTFDGHPMARSGRAGEALTAAFTSSFVGAFFAIVMITLIAPLVAQFALQFGPAEKFAVYFLAFASFVGMSKEPPAKTIVSMMIGFALAAVGLDMVTGQLRLTFGITELLNGFDFLIAVIGLFGIGEILLTMEEGLEFRGKAAKIDPKVVWKTWKTLPRYWMTSLRSCIIGCWMGITPAGATPASFMAYGIAKRVSKNGKNFGNGEIEGVVAPETAAHAAGTAAMLPMLALGVPGSPTAAVLLGGLLIWGLQPGPMLFVEQAEFVWGLIASMYLGNIVGLILVLTTVPLFASILRIPFSIIAPVILVICAIGAYTVNNNVFDVIMMMVFGVLGYLLKKTNYPLAPLVLAIVLGDSAEEAFRQALLSSGGAVSVFWSNGLVSSIMGLGLIAGLWPLIGLAFSKLRGTSAQPA</sequence>
<dbReference type="PANTHER" id="PTHR35342:SF1">
    <property type="entry name" value="BLR4373 PROTEIN"/>
    <property type="match status" value="1"/>
</dbReference>
<keyword evidence="1" id="KW-1133">Transmembrane helix</keyword>
<dbReference type="InterPro" id="IPR002823">
    <property type="entry name" value="DUF112_TM"/>
</dbReference>
<evidence type="ECO:0000313" key="3">
    <source>
        <dbReference type="EMBL" id="MDQ0304381.1"/>
    </source>
</evidence>
<feature type="transmembrane region" description="Helical" evidence="1">
    <location>
        <begin position="391"/>
        <end position="409"/>
    </location>
</feature>
<dbReference type="Proteomes" id="UP001224682">
    <property type="component" value="Unassembled WGS sequence"/>
</dbReference>
<feature type="domain" description="DUF112" evidence="2">
    <location>
        <begin position="24"/>
        <end position="443"/>
    </location>
</feature>
<protein>
    <submittedName>
        <fullName evidence="3">TctA family transporter</fullName>
    </submittedName>
</protein>
<feature type="transmembrane region" description="Helical" evidence="1">
    <location>
        <begin position="359"/>
        <end position="379"/>
    </location>
</feature>
<evidence type="ECO:0000313" key="4">
    <source>
        <dbReference type="Proteomes" id="UP001224682"/>
    </source>
</evidence>
<feature type="transmembrane region" description="Helical" evidence="1">
    <location>
        <begin position="173"/>
        <end position="192"/>
    </location>
</feature>
<proteinExistence type="predicted"/>
<dbReference type="EMBL" id="JAUSUI010000007">
    <property type="protein sequence ID" value="MDQ0304381.1"/>
    <property type="molecule type" value="Genomic_DNA"/>
</dbReference>
<keyword evidence="1" id="KW-0472">Membrane</keyword>
<keyword evidence="1" id="KW-0812">Transmembrane</keyword>
<feature type="transmembrane region" description="Helical" evidence="1">
    <location>
        <begin position="24"/>
        <end position="53"/>
    </location>
</feature>
<feature type="transmembrane region" description="Helical" evidence="1">
    <location>
        <begin position="259"/>
        <end position="287"/>
    </location>
</feature>
<reference evidence="3 4" key="1">
    <citation type="submission" date="2023-07" db="EMBL/GenBank/DDBJ databases">
        <title>Genomic Encyclopedia of Type Strains, Phase IV (KMG-IV): sequencing the most valuable type-strain genomes for metagenomic binning, comparative biology and taxonomic classification.</title>
        <authorList>
            <person name="Goeker M."/>
        </authorList>
    </citation>
    <scope>NUCLEOTIDE SEQUENCE [LARGE SCALE GENOMIC DNA]</scope>
    <source>
        <strain evidence="3 4">DSM 2457</strain>
    </source>
</reference>
<comment type="caution">
    <text evidence="3">The sequence shown here is derived from an EMBL/GenBank/DDBJ whole genome shotgun (WGS) entry which is preliminary data.</text>
</comment>
<evidence type="ECO:0000259" key="2">
    <source>
        <dbReference type="Pfam" id="PF01970"/>
    </source>
</evidence>
<accession>A0ABU0BEY9</accession>